<accession>A0A545UYP0</accession>
<reference evidence="1 2" key="1">
    <citation type="journal article" date="2019" name="Appl. Microbiol. Biotechnol.">
        <title>Genome sequence of Isaria javanica and comparative genome analysis insights into family S53 peptidase evolution in fungal entomopathogens.</title>
        <authorList>
            <person name="Lin R."/>
            <person name="Zhang X."/>
            <person name="Xin B."/>
            <person name="Zou M."/>
            <person name="Gao Y."/>
            <person name="Qin F."/>
            <person name="Hu Q."/>
            <person name="Xie B."/>
            <person name="Cheng X."/>
        </authorList>
    </citation>
    <scope>NUCLEOTIDE SEQUENCE [LARGE SCALE GENOMIC DNA]</scope>
    <source>
        <strain evidence="1 2">IJ1G</strain>
    </source>
</reference>
<evidence type="ECO:0000313" key="2">
    <source>
        <dbReference type="Proteomes" id="UP000315783"/>
    </source>
</evidence>
<gene>
    <name evidence="1" type="ORF">IF1G_06602</name>
</gene>
<dbReference type="AlphaFoldDB" id="A0A545UYP0"/>
<dbReference type="EMBL" id="SPUK01000009">
    <property type="protein sequence ID" value="TQV94591.1"/>
    <property type="molecule type" value="Genomic_DNA"/>
</dbReference>
<dbReference type="Proteomes" id="UP000315783">
    <property type="component" value="Unassembled WGS sequence"/>
</dbReference>
<keyword evidence="2" id="KW-1185">Reference proteome</keyword>
<comment type="caution">
    <text evidence="1">The sequence shown here is derived from an EMBL/GenBank/DDBJ whole genome shotgun (WGS) entry which is preliminary data.</text>
</comment>
<sequence>MLPATSDKGMYSCTFLLASLSVVVDRVLHGLASSAAGPFKYKGAAGFPSKRSSLKKRHFIAARIPILLNTSLAGSNGH</sequence>
<protein>
    <submittedName>
        <fullName evidence="1">Uncharacterized protein</fullName>
    </submittedName>
</protein>
<organism evidence="1 2">
    <name type="scientific">Cordyceps javanica</name>
    <dbReference type="NCBI Taxonomy" id="43265"/>
    <lineage>
        <taxon>Eukaryota</taxon>
        <taxon>Fungi</taxon>
        <taxon>Dikarya</taxon>
        <taxon>Ascomycota</taxon>
        <taxon>Pezizomycotina</taxon>
        <taxon>Sordariomycetes</taxon>
        <taxon>Hypocreomycetidae</taxon>
        <taxon>Hypocreales</taxon>
        <taxon>Cordycipitaceae</taxon>
        <taxon>Cordyceps</taxon>
    </lineage>
</organism>
<evidence type="ECO:0000313" key="1">
    <source>
        <dbReference type="EMBL" id="TQV94591.1"/>
    </source>
</evidence>
<name>A0A545UYP0_9HYPO</name>
<proteinExistence type="predicted"/>